<name>A0A9P0XKE2_PIEBR</name>
<protein>
    <submittedName>
        <fullName evidence="1">Uncharacterized protein</fullName>
    </submittedName>
</protein>
<dbReference type="AlphaFoldDB" id="A0A9P0XKE2"/>
<evidence type="ECO:0000313" key="2">
    <source>
        <dbReference type="Proteomes" id="UP001152562"/>
    </source>
</evidence>
<gene>
    <name evidence="1" type="ORF">PIBRA_LOCUS13255</name>
</gene>
<keyword evidence="2" id="KW-1185">Reference proteome</keyword>
<dbReference type="Proteomes" id="UP001152562">
    <property type="component" value="Unassembled WGS sequence"/>
</dbReference>
<evidence type="ECO:0000313" key="1">
    <source>
        <dbReference type="EMBL" id="CAH4037609.1"/>
    </source>
</evidence>
<organism evidence="1 2">
    <name type="scientific">Pieris brassicae</name>
    <name type="common">White butterfly</name>
    <name type="synonym">Large white butterfly</name>
    <dbReference type="NCBI Taxonomy" id="7116"/>
    <lineage>
        <taxon>Eukaryota</taxon>
        <taxon>Metazoa</taxon>
        <taxon>Ecdysozoa</taxon>
        <taxon>Arthropoda</taxon>
        <taxon>Hexapoda</taxon>
        <taxon>Insecta</taxon>
        <taxon>Pterygota</taxon>
        <taxon>Neoptera</taxon>
        <taxon>Endopterygota</taxon>
        <taxon>Lepidoptera</taxon>
        <taxon>Glossata</taxon>
        <taxon>Ditrysia</taxon>
        <taxon>Papilionoidea</taxon>
        <taxon>Pieridae</taxon>
        <taxon>Pierinae</taxon>
        <taxon>Pieris</taxon>
    </lineage>
</organism>
<accession>A0A9P0XKE2</accession>
<dbReference type="EMBL" id="CALOZG010000085">
    <property type="protein sequence ID" value="CAH4037609.1"/>
    <property type="molecule type" value="Genomic_DNA"/>
</dbReference>
<reference evidence="1" key="1">
    <citation type="submission" date="2022-05" db="EMBL/GenBank/DDBJ databases">
        <authorList>
            <person name="Okamura Y."/>
        </authorList>
    </citation>
    <scope>NUCLEOTIDE SEQUENCE</scope>
</reference>
<sequence>MFGGGDCLRERLRGGRWPSSPESLEARLAARARRAPPVTIPAASASSARDVTPAALHSHSIQHHSLFFSKGFLPCANNTLLSETFYLS</sequence>
<proteinExistence type="predicted"/>
<comment type="caution">
    <text evidence="1">The sequence shown here is derived from an EMBL/GenBank/DDBJ whole genome shotgun (WGS) entry which is preliminary data.</text>
</comment>